<feature type="compositionally biased region" description="Basic residues" evidence="1">
    <location>
        <begin position="1556"/>
        <end position="1566"/>
    </location>
</feature>
<dbReference type="PANTHER" id="PTHR12044:SF14">
    <property type="entry name" value="MEIOTIC DOUBLE-STRANDED BREAK FORMATION PROTEIN 1"/>
    <property type="match status" value="1"/>
</dbReference>
<dbReference type="SUPFAM" id="SSF48371">
    <property type="entry name" value="ARM repeat"/>
    <property type="match status" value="1"/>
</dbReference>
<feature type="region of interest" description="Disordered" evidence="1">
    <location>
        <begin position="1538"/>
        <end position="1566"/>
    </location>
</feature>
<name>A0AAV6H221_9TELE</name>
<gene>
    <name evidence="2" type="ORF">AALO_G00081740</name>
</gene>
<evidence type="ECO:0000313" key="3">
    <source>
        <dbReference type="Proteomes" id="UP000823561"/>
    </source>
</evidence>
<reference evidence="2" key="1">
    <citation type="submission" date="2020-10" db="EMBL/GenBank/DDBJ databases">
        <title>Chromosome-scale genome assembly of the Allis shad, Alosa alosa.</title>
        <authorList>
            <person name="Margot Z."/>
            <person name="Christophe K."/>
            <person name="Cabau C."/>
            <person name="Louis A."/>
            <person name="Berthelot C."/>
            <person name="Parey E."/>
            <person name="Roest Crollius H."/>
            <person name="Montfort J."/>
            <person name="Robinson-Rechavi M."/>
            <person name="Bucao C."/>
            <person name="Bouchez O."/>
            <person name="Gislard M."/>
            <person name="Lluch J."/>
            <person name="Milhes M."/>
            <person name="Lampietro C."/>
            <person name="Lopez Roques C."/>
            <person name="Donnadieu C."/>
            <person name="Braasch I."/>
            <person name="Desvignes T."/>
            <person name="Postlethwait J."/>
            <person name="Bobe J."/>
            <person name="Guiguen Y."/>
        </authorList>
    </citation>
    <scope>NUCLEOTIDE SEQUENCE</scope>
    <source>
        <strain evidence="2">M-15738</strain>
        <tissue evidence="2">Blood</tissue>
    </source>
</reference>
<dbReference type="PANTHER" id="PTHR12044">
    <property type="entry name" value="BCL2 INTERACTING MEDIATOR OF CELL DEATH"/>
    <property type="match status" value="1"/>
</dbReference>
<evidence type="ECO:0000313" key="2">
    <source>
        <dbReference type="EMBL" id="KAG5279801.1"/>
    </source>
</evidence>
<comment type="caution">
    <text evidence="2">The sequence shown here is derived from an EMBL/GenBank/DDBJ whole genome shotgun (WGS) entry which is preliminary data.</text>
</comment>
<dbReference type="Pfam" id="PF15002">
    <property type="entry name" value="ERK-JNK_inhib"/>
    <property type="match status" value="1"/>
</dbReference>
<feature type="region of interest" description="Disordered" evidence="1">
    <location>
        <begin position="1"/>
        <end position="20"/>
    </location>
</feature>
<proteinExistence type="predicted"/>
<dbReference type="GO" id="GO:0007127">
    <property type="term" value="P:meiosis I"/>
    <property type="evidence" value="ECO:0007669"/>
    <property type="project" value="TreeGrafter"/>
</dbReference>
<organism evidence="2 3">
    <name type="scientific">Alosa alosa</name>
    <name type="common">allis shad</name>
    <dbReference type="NCBI Taxonomy" id="278164"/>
    <lineage>
        <taxon>Eukaryota</taxon>
        <taxon>Metazoa</taxon>
        <taxon>Chordata</taxon>
        <taxon>Craniata</taxon>
        <taxon>Vertebrata</taxon>
        <taxon>Euteleostomi</taxon>
        <taxon>Actinopterygii</taxon>
        <taxon>Neopterygii</taxon>
        <taxon>Teleostei</taxon>
        <taxon>Clupei</taxon>
        <taxon>Clupeiformes</taxon>
        <taxon>Clupeoidei</taxon>
        <taxon>Clupeidae</taxon>
        <taxon>Alosa</taxon>
    </lineage>
</organism>
<feature type="compositionally biased region" description="Polar residues" evidence="1">
    <location>
        <begin position="1"/>
        <end position="12"/>
    </location>
</feature>
<dbReference type="EMBL" id="JADWDJ010000006">
    <property type="protein sequence ID" value="KAG5279801.1"/>
    <property type="molecule type" value="Genomic_DNA"/>
</dbReference>
<dbReference type="InterPro" id="IPR052133">
    <property type="entry name" value="Immune_Signaling-Apoptosis_Reg"/>
</dbReference>
<protein>
    <submittedName>
        <fullName evidence="2">Uncharacterized protein</fullName>
    </submittedName>
</protein>
<accession>A0AAV6H221</accession>
<keyword evidence="3" id="KW-1185">Reference proteome</keyword>
<dbReference type="InterPro" id="IPR016024">
    <property type="entry name" value="ARM-type_fold"/>
</dbReference>
<sequence length="1566" mass="172054">MNIHVSNYVENNQQEDDQNYDSESSVYEDCLEEFNPCCITSTRGDEGVPESENRVLQLSAILVRARQSLCPGSVVSYHGMEDEEDKDPRPSVSPLTWLTDDGEDELETLINKEQDIYYDCTGLPSFTGDEKEEGNAKLSLNLRYKDYRAEKMSNMDVIYQKVHFRHDPRWSAITGPSADDVVLCVACVIEMMESKDVSCVRKSVALAGVGGVLKRSPGAIKELLSQDTRVCLHFIASLLGMLRSSEDSATLEQGIQVLVHLLLELQSEQFVQDVLNDIHTQLSQQASVRGFLPIFTFLGKLVDALPALPQTLACHHVSLLEWLSVGLQYPDEVLKASVCYILRRVWEVPAATQSLPTPLRDSMARAVLHTLHHASTPQLTINCLGLLKQMLQLGEVVSVLMNCRTELVPDEGSADWPSSQYCSLPLVLKKLLLSGDELLQVASARCMAAVLVHSPSQYCPQFIQADLPEFLFERLSSSSSEAMLWSTYGCLLLLAEESLFFSQCHTVYGIEPLVRSLKDVLKLTNLEVQKQGLQLLTVILDRQPAAVRLFPTSMGFVGVAEVVLSGVSSPCLRVATHAARAATALLRLQHQSSPVQYKELKKIVGAIITRCTELPVPITTHQSTTGVPGPKPTNQASKAGSFLLQALVCFQESCRLAEQCSSEPSLKENAFTAPNQQRKDSLEALCLSLLRSCDTVLIPTVTRLCEQAPSSQVLQHFFSILSYQFTLLPSLMPLFALKLASSGFIRLVLEHKAALCSGNRNSGLNAACCDLLLKLCKCLLSQPASSHQQDVEEQLGLLEASLLSLCSRLAEWPSLLMDASGTPRATQHCLISLLHVAQLHGDSLALARPFLIPPPVSTLVVRLVSSWPGDLPWCGKLAGSDVTLVVSGDERLAERALSELRCLLQARGGSDGALPTLLRPALLQLLQRLACHSTGSSQGPGPSAPSALPLILQLLCLMQTAPSAASEMDGTDFKLLFHVSNLAGKLKANNKETLLPALNYLYCCLALSPPHCSDRAVSMLLCNTGLMEQIQALLDLSSSSSSSSFSSPPSSLLSCARLLLSSLIILQHTHSAQVHMCVRVDLGAMVQLLSCGKRHADNLSLACLVRLLQAMLDVELASPLLQLEEGAVGVRQRPLQPVDSALHPLGSHGAHALVAALHGLLLQKQEGLLSVSVNCLRSLMGFLHKRCPSTALHVASQPWGRFLLYSLLNSGESLLQHPAILALLTLLLQAGSGVVQWDPELEQVLSAVERTGVDKLRPSAAHTLKELLTQVQHSTSLTPPSEQHTLRATALLESLDRLPSPEPAQNSVLRQGELSYCSLDVTSSLICFPHKTDCPLPAMLAVCALLLVVAPVYSSADSDTHRPRHDTNLEIYKRLFETKRKDQLNALKNLVELNDINQQYKIIDIMLKGLFKVLEDSRAVLVAANLQPNDPFPLDDKIKEAYSHVVENTAFFGDVALRFPRIVHHYYDRNSDWGSLLRWGLSFCNLTGVFTGGAHQHVLTLMSQELGITEKSPDFTNPYRTERDDMLHTAEAFQKVLREEEKRRRKEEKRKEIRKGPRISRSRTEL</sequence>
<dbReference type="InterPro" id="IPR026321">
    <property type="entry name" value="CC134"/>
</dbReference>
<evidence type="ECO:0000256" key="1">
    <source>
        <dbReference type="SAM" id="MobiDB-lite"/>
    </source>
</evidence>
<dbReference type="Proteomes" id="UP000823561">
    <property type="component" value="Chromosome 6"/>
</dbReference>